<reference evidence="2" key="1">
    <citation type="journal article" date="2020" name="Stud. Mycol.">
        <title>101 Dothideomycetes genomes: a test case for predicting lifestyles and emergence of pathogens.</title>
        <authorList>
            <person name="Haridas S."/>
            <person name="Albert R."/>
            <person name="Binder M."/>
            <person name="Bloem J."/>
            <person name="Labutti K."/>
            <person name="Salamov A."/>
            <person name="Andreopoulos B."/>
            <person name="Baker S."/>
            <person name="Barry K."/>
            <person name="Bills G."/>
            <person name="Bluhm B."/>
            <person name="Cannon C."/>
            <person name="Castanera R."/>
            <person name="Culley D."/>
            <person name="Daum C."/>
            <person name="Ezra D."/>
            <person name="Gonzalez J."/>
            <person name="Henrissat B."/>
            <person name="Kuo A."/>
            <person name="Liang C."/>
            <person name="Lipzen A."/>
            <person name="Lutzoni F."/>
            <person name="Magnuson J."/>
            <person name="Mondo S."/>
            <person name="Nolan M."/>
            <person name="Ohm R."/>
            <person name="Pangilinan J."/>
            <person name="Park H.-J."/>
            <person name="Ramirez L."/>
            <person name="Alfaro M."/>
            <person name="Sun H."/>
            <person name="Tritt A."/>
            <person name="Yoshinaga Y."/>
            <person name="Zwiers L.-H."/>
            <person name="Turgeon B."/>
            <person name="Goodwin S."/>
            <person name="Spatafora J."/>
            <person name="Crous P."/>
            <person name="Grigoriev I."/>
        </authorList>
    </citation>
    <scope>NUCLEOTIDE SEQUENCE</scope>
    <source>
        <strain evidence="2">CBS 122681</strain>
    </source>
</reference>
<proteinExistence type="predicted"/>
<feature type="compositionally biased region" description="Low complexity" evidence="1">
    <location>
        <begin position="293"/>
        <end position="320"/>
    </location>
</feature>
<feature type="compositionally biased region" description="Polar residues" evidence="1">
    <location>
        <begin position="68"/>
        <end position="78"/>
    </location>
</feature>
<evidence type="ECO:0000313" key="3">
    <source>
        <dbReference type="Proteomes" id="UP000799324"/>
    </source>
</evidence>
<feature type="region of interest" description="Disordered" evidence="1">
    <location>
        <begin position="445"/>
        <end position="518"/>
    </location>
</feature>
<feature type="compositionally biased region" description="Low complexity" evidence="1">
    <location>
        <begin position="212"/>
        <end position="221"/>
    </location>
</feature>
<feature type="compositionally biased region" description="Low complexity" evidence="1">
    <location>
        <begin position="30"/>
        <end position="50"/>
    </location>
</feature>
<feature type="compositionally biased region" description="Basic and acidic residues" evidence="1">
    <location>
        <begin position="481"/>
        <end position="510"/>
    </location>
</feature>
<feature type="compositionally biased region" description="Low complexity" evidence="1">
    <location>
        <begin position="79"/>
        <end position="92"/>
    </location>
</feature>
<sequence>MAPPDWTARAPGAPPVRIPKLSYRNPLPADQSSITSHTSQSTSSSDAASTEPFPDFQPSIASPLRPSFDTQSFISPSLASNASNSSSRSSTSSKKRKTNGMLGFLTLKEPSQSALEQFAEQQRKQGAGKGATLTAVGVVSVTPKLPASVPKVNSKWDGIPESIKARDSSSRKRSSTSTSTTTTSRISTVRSTPSVFSFASELSHGPPNTLASASSSVSDFSIGPCSATDERSGAGSPTVDTSVAKHATSSPSPLHELTCFFPEDTLSSVSLPVSPLEPSFGSPADNKPPPPALTLSQPPSHKRLAALATPPASPLHATAHTRAKSDKISFRGFLAGEAQEINLPDSEDEDDEAITRANLEFLYEMQRTATSSPLPSPTIEGPPTPKSTTNFSRPRPHQPVNLVPDFSHLSLSATTPRRSGFGGLPTLYEASIISNENDTIAELPEFGDRAPGDSHAKDSDAVSIASSITPSEMSASWYQSSRERLGLGGRIRKDGSLPWERGELQPELERGFPVAPTT</sequence>
<dbReference type="AlphaFoldDB" id="A0A6A6TTA2"/>
<feature type="region of interest" description="Disordered" evidence="1">
    <location>
        <begin position="1"/>
        <end position="107"/>
    </location>
</feature>
<name>A0A6A6TTA2_9PLEO</name>
<feature type="region of interest" description="Disordered" evidence="1">
    <location>
        <begin position="147"/>
        <end position="253"/>
    </location>
</feature>
<dbReference type="OrthoDB" id="4117770at2759"/>
<feature type="compositionally biased region" description="Pro residues" evidence="1">
    <location>
        <begin position="374"/>
        <end position="385"/>
    </location>
</feature>
<dbReference type="Proteomes" id="UP000799324">
    <property type="component" value="Unassembled WGS sequence"/>
</dbReference>
<feature type="compositionally biased region" description="Low complexity" evidence="1">
    <location>
        <begin position="175"/>
        <end position="194"/>
    </location>
</feature>
<evidence type="ECO:0000313" key="2">
    <source>
        <dbReference type="EMBL" id="KAF2663052.1"/>
    </source>
</evidence>
<dbReference type="EMBL" id="MU004288">
    <property type="protein sequence ID" value="KAF2663052.1"/>
    <property type="molecule type" value="Genomic_DNA"/>
</dbReference>
<protein>
    <submittedName>
        <fullName evidence="2">Uncharacterized protein</fullName>
    </submittedName>
</protein>
<feature type="region of interest" description="Disordered" evidence="1">
    <location>
        <begin position="369"/>
        <end position="396"/>
    </location>
</feature>
<keyword evidence="3" id="KW-1185">Reference proteome</keyword>
<feature type="region of interest" description="Disordered" evidence="1">
    <location>
        <begin position="272"/>
        <end position="323"/>
    </location>
</feature>
<accession>A0A6A6TTA2</accession>
<evidence type="ECO:0000256" key="1">
    <source>
        <dbReference type="SAM" id="MobiDB-lite"/>
    </source>
</evidence>
<feature type="compositionally biased region" description="Polar residues" evidence="1">
    <location>
        <begin position="464"/>
        <end position="480"/>
    </location>
</feature>
<gene>
    <name evidence="2" type="ORF">K491DRAFT_686209</name>
</gene>
<feature type="compositionally biased region" description="Basic and acidic residues" evidence="1">
    <location>
        <begin position="446"/>
        <end position="460"/>
    </location>
</feature>
<organism evidence="2 3">
    <name type="scientific">Lophiostoma macrostomum CBS 122681</name>
    <dbReference type="NCBI Taxonomy" id="1314788"/>
    <lineage>
        <taxon>Eukaryota</taxon>
        <taxon>Fungi</taxon>
        <taxon>Dikarya</taxon>
        <taxon>Ascomycota</taxon>
        <taxon>Pezizomycotina</taxon>
        <taxon>Dothideomycetes</taxon>
        <taxon>Pleosporomycetidae</taxon>
        <taxon>Pleosporales</taxon>
        <taxon>Lophiostomataceae</taxon>
        <taxon>Lophiostoma</taxon>
    </lineage>
</organism>